<feature type="domain" description="ParB-like N-terminal" evidence="1">
    <location>
        <begin position="15"/>
        <end position="114"/>
    </location>
</feature>
<sequence>MSKKYNFLKRTDRGMFAKPTALYPGPNNPRTNFDPEKMAKLKKQIRENGGVKQPLLVRRRQNDQAGELEIFDGERRNRCVQELLHEGVDIQWVPVTIRQGSEAELMLEAATTDQGKEKLDFVDQTNLVRILTGYGVDVKTISTRLGVSDSWVRQRLELGGLEPPSQQALRCKEITLGKALKMSKMTFTEQVAELEKIRNRRANGTKKAGSVIARPGKKACREMADEILQQRQLYTADQVTMMFGWFNGDVTAEELREQIGTGVTTSSGVNVNAPVAAVH</sequence>
<dbReference type="AlphaFoldDB" id="A0A0F9T9X7"/>
<gene>
    <name evidence="2" type="ORF">LCGC14_0755120</name>
</gene>
<proteinExistence type="predicted"/>
<dbReference type="Gene3D" id="1.10.10.2830">
    <property type="match status" value="1"/>
</dbReference>
<dbReference type="InterPro" id="IPR003115">
    <property type="entry name" value="ParB_N"/>
</dbReference>
<dbReference type="SUPFAM" id="SSF109709">
    <property type="entry name" value="KorB DNA-binding domain-like"/>
    <property type="match status" value="1"/>
</dbReference>
<dbReference type="InterPro" id="IPR050336">
    <property type="entry name" value="Chromosome_partition/occlusion"/>
</dbReference>
<reference evidence="2" key="1">
    <citation type="journal article" date="2015" name="Nature">
        <title>Complex archaea that bridge the gap between prokaryotes and eukaryotes.</title>
        <authorList>
            <person name="Spang A."/>
            <person name="Saw J.H."/>
            <person name="Jorgensen S.L."/>
            <person name="Zaremba-Niedzwiedzka K."/>
            <person name="Martijn J."/>
            <person name="Lind A.E."/>
            <person name="van Eijk R."/>
            <person name="Schleper C."/>
            <person name="Guy L."/>
            <person name="Ettema T.J."/>
        </authorList>
    </citation>
    <scope>NUCLEOTIDE SEQUENCE</scope>
</reference>
<dbReference type="GO" id="GO:0005694">
    <property type="term" value="C:chromosome"/>
    <property type="evidence" value="ECO:0007669"/>
    <property type="project" value="TreeGrafter"/>
</dbReference>
<dbReference type="Gene3D" id="3.90.1530.30">
    <property type="match status" value="1"/>
</dbReference>
<name>A0A0F9T9X7_9ZZZZ</name>
<protein>
    <recommendedName>
        <fullName evidence="1">ParB-like N-terminal domain-containing protein</fullName>
    </recommendedName>
</protein>
<dbReference type="Pfam" id="PF02195">
    <property type="entry name" value="ParB_N"/>
    <property type="match status" value="1"/>
</dbReference>
<accession>A0A0F9T9X7</accession>
<organism evidence="2">
    <name type="scientific">marine sediment metagenome</name>
    <dbReference type="NCBI Taxonomy" id="412755"/>
    <lineage>
        <taxon>unclassified sequences</taxon>
        <taxon>metagenomes</taxon>
        <taxon>ecological metagenomes</taxon>
    </lineage>
</organism>
<dbReference type="EMBL" id="LAZR01001841">
    <property type="protein sequence ID" value="KKN38273.1"/>
    <property type="molecule type" value="Genomic_DNA"/>
</dbReference>
<dbReference type="InterPro" id="IPR036086">
    <property type="entry name" value="ParB/Sulfiredoxin_sf"/>
</dbReference>
<evidence type="ECO:0000313" key="2">
    <source>
        <dbReference type="EMBL" id="KKN38273.1"/>
    </source>
</evidence>
<comment type="caution">
    <text evidence="2">The sequence shown here is derived from an EMBL/GenBank/DDBJ whole genome shotgun (WGS) entry which is preliminary data.</text>
</comment>
<dbReference type="SUPFAM" id="SSF110849">
    <property type="entry name" value="ParB/Sulfiredoxin"/>
    <property type="match status" value="1"/>
</dbReference>
<dbReference type="GO" id="GO:0007059">
    <property type="term" value="P:chromosome segregation"/>
    <property type="evidence" value="ECO:0007669"/>
    <property type="project" value="TreeGrafter"/>
</dbReference>
<dbReference type="PANTHER" id="PTHR33375">
    <property type="entry name" value="CHROMOSOME-PARTITIONING PROTEIN PARB-RELATED"/>
    <property type="match status" value="1"/>
</dbReference>
<dbReference type="PANTHER" id="PTHR33375:SF1">
    <property type="entry name" value="CHROMOSOME-PARTITIONING PROTEIN PARB-RELATED"/>
    <property type="match status" value="1"/>
</dbReference>
<dbReference type="SMART" id="SM00470">
    <property type="entry name" value="ParB"/>
    <property type="match status" value="1"/>
</dbReference>
<evidence type="ECO:0000259" key="1">
    <source>
        <dbReference type="SMART" id="SM00470"/>
    </source>
</evidence>